<dbReference type="Gene3D" id="3.40.1280.10">
    <property type="match status" value="1"/>
</dbReference>
<evidence type="ECO:0000259" key="17">
    <source>
        <dbReference type="Pfam" id="PF01746"/>
    </source>
</evidence>
<evidence type="ECO:0000256" key="14">
    <source>
        <dbReference type="ARBA" id="ARBA00047783"/>
    </source>
</evidence>
<dbReference type="EC" id="2.1.1.228" evidence="5 15"/>
<gene>
    <name evidence="15" type="primary">trmD</name>
    <name evidence="18" type="ORF">Bealeia1_01201</name>
</gene>
<dbReference type="HAMAP" id="MF_00605">
    <property type="entry name" value="TrmD"/>
    <property type="match status" value="1"/>
</dbReference>
<dbReference type="InterPro" id="IPR023148">
    <property type="entry name" value="tRNA_m1G_MeTrfase_C_sf"/>
</dbReference>
<keyword evidence="11 15" id="KW-0819">tRNA processing</keyword>
<evidence type="ECO:0000256" key="16">
    <source>
        <dbReference type="RuleBase" id="RU003464"/>
    </source>
</evidence>
<evidence type="ECO:0000256" key="3">
    <source>
        <dbReference type="ARBA" id="ARBA00007630"/>
    </source>
</evidence>
<dbReference type="CDD" id="cd18080">
    <property type="entry name" value="TrmD-like"/>
    <property type="match status" value="1"/>
</dbReference>
<comment type="catalytic activity">
    <reaction evidence="14 15 16">
        <text>guanosine(37) in tRNA + S-adenosyl-L-methionine = N(1)-methylguanosine(37) in tRNA + S-adenosyl-L-homocysteine + H(+)</text>
        <dbReference type="Rhea" id="RHEA:36899"/>
        <dbReference type="Rhea" id="RHEA-COMP:10145"/>
        <dbReference type="Rhea" id="RHEA-COMP:10147"/>
        <dbReference type="ChEBI" id="CHEBI:15378"/>
        <dbReference type="ChEBI" id="CHEBI:57856"/>
        <dbReference type="ChEBI" id="CHEBI:59789"/>
        <dbReference type="ChEBI" id="CHEBI:73542"/>
        <dbReference type="ChEBI" id="CHEBI:74269"/>
        <dbReference type="EC" id="2.1.1.228"/>
    </reaction>
</comment>
<keyword evidence="10 15" id="KW-0949">S-adenosyl-L-methionine</keyword>
<dbReference type="SUPFAM" id="SSF75217">
    <property type="entry name" value="alpha/beta knot"/>
    <property type="match status" value="1"/>
</dbReference>
<evidence type="ECO:0000256" key="10">
    <source>
        <dbReference type="ARBA" id="ARBA00022691"/>
    </source>
</evidence>
<dbReference type="PIRSF" id="PIRSF000386">
    <property type="entry name" value="tRNA_mtase"/>
    <property type="match status" value="1"/>
</dbReference>
<proteinExistence type="inferred from homology"/>
<dbReference type="Gene3D" id="1.10.1270.20">
    <property type="entry name" value="tRNA(m1g37)methyltransferase, domain 2"/>
    <property type="match status" value="1"/>
</dbReference>
<comment type="function">
    <text evidence="1 15 16">Specifically methylates guanosine-37 in various tRNAs.</text>
</comment>
<evidence type="ECO:0000256" key="8">
    <source>
        <dbReference type="ARBA" id="ARBA00022603"/>
    </source>
</evidence>
<feature type="domain" description="tRNA methyltransferase TRMD/TRM10-type" evidence="17">
    <location>
        <begin position="5"/>
        <end position="228"/>
    </location>
</feature>
<dbReference type="Pfam" id="PF01746">
    <property type="entry name" value="tRNA_m1G_MT"/>
    <property type="match status" value="1"/>
</dbReference>
<keyword evidence="9 15" id="KW-0808">Transferase</keyword>
<evidence type="ECO:0000256" key="5">
    <source>
        <dbReference type="ARBA" id="ARBA00012807"/>
    </source>
</evidence>
<dbReference type="PANTHER" id="PTHR46417">
    <property type="entry name" value="TRNA (GUANINE-N(1)-)-METHYLTRANSFERASE"/>
    <property type="match status" value="1"/>
</dbReference>
<dbReference type="InterPro" id="IPR029028">
    <property type="entry name" value="Alpha/beta_knot_MTases"/>
</dbReference>
<protein>
    <recommendedName>
        <fullName evidence="6 15">tRNA (guanine-N(1)-)-methyltransferase</fullName>
        <ecNumber evidence="5 15">2.1.1.228</ecNumber>
    </recommendedName>
    <alternativeName>
        <fullName evidence="12 15">M1G-methyltransferase</fullName>
    </alternativeName>
    <alternativeName>
        <fullName evidence="13 15">tRNA [GM37] methyltransferase</fullName>
    </alternativeName>
</protein>
<dbReference type="Proteomes" id="UP001330434">
    <property type="component" value="Chromosome"/>
</dbReference>
<evidence type="ECO:0000256" key="4">
    <source>
        <dbReference type="ARBA" id="ARBA00011738"/>
    </source>
</evidence>
<dbReference type="EMBL" id="CP133270">
    <property type="protein sequence ID" value="WVX67005.1"/>
    <property type="molecule type" value="Genomic_DNA"/>
</dbReference>
<evidence type="ECO:0000313" key="18">
    <source>
        <dbReference type="EMBL" id="WVX67005.1"/>
    </source>
</evidence>
<evidence type="ECO:0000256" key="13">
    <source>
        <dbReference type="ARBA" id="ARBA00033392"/>
    </source>
</evidence>
<dbReference type="InterPro" id="IPR002649">
    <property type="entry name" value="tRNA_m1G_MeTrfase_TrmD"/>
</dbReference>
<comment type="subcellular location">
    <subcellularLocation>
        <location evidence="2 15 16">Cytoplasm</location>
    </subcellularLocation>
</comment>
<feature type="binding site" evidence="15">
    <location>
        <position position="115"/>
    </location>
    <ligand>
        <name>S-adenosyl-L-methionine</name>
        <dbReference type="ChEBI" id="CHEBI:59789"/>
    </ligand>
</feature>
<evidence type="ECO:0000256" key="2">
    <source>
        <dbReference type="ARBA" id="ARBA00004496"/>
    </source>
</evidence>
<evidence type="ECO:0000256" key="1">
    <source>
        <dbReference type="ARBA" id="ARBA00002634"/>
    </source>
</evidence>
<dbReference type="NCBIfam" id="TIGR00088">
    <property type="entry name" value="trmD"/>
    <property type="match status" value="1"/>
</dbReference>
<keyword evidence="19" id="KW-1185">Reference proteome</keyword>
<keyword evidence="7 15" id="KW-0963">Cytoplasm</keyword>
<evidence type="ECO:0000256" key="12">
    <source>
        <dbReference type="ARBA" id="ARBA00029736"/>
    </source>
</evidence>
<keyword evidence="8 15" id="KW-0489">Methyltransferase</keyword>
<dbReference type="InterPro" id="IPR016009">
    <property type="entry name" value="tRNA_MeTrfase_TRMD/TRM10"/>
</dbReference>
<accession>A0ABZ2C6K7</accession>
<organism evidence="18 19">
    <name type="scientific">Candidatus Bealeia paramacronuclearis</name>
    <dbReference type="NCBI Taxonomy" id="1921001"/>
    <lineage>
        <taxon>Bacteria</taxon>
        <taxon>Pseudomonadati</taxon>
        <taxon>Pseudomonadota</taxon>
        <taxon>Alphaproteobacteria</taxon>
        <taxon>Holosporales</taxon>
        <taxon>Holosporaceae</taxon>
        <taxon>Candidatus Bealeia</taxon>
    </lineage>
</organism>
<comment type="subunit">
    <text evidence="4 15 16">Homodimer.</text>
</comment>
<dbReference type="InterPro" id="IPR029026">
    <property type="entry name" value="tRNA_m1G_MTases_N"/>
</dbReference>
<dbReference type="PANTHER" id="PTHR46417:SF1">
    <property type="entry name" value="TRNA (GUANINE-N(1)-)-METHYLTRANSFERASE"/>
    <property type="match status" value="1"/>
</dbReference>
<feature type="binding site" evidence="15">
    <location>
        <begin position="135"/>
        <end position="140"/>
    </location>
    <ligand>
        <name>S-adenosyl-L-methionine</name>
        <dbReference type="ChEBI" id="CHEBI:59789"/>
    </ligand>
</feature>
<evidence type="ECO:0000256" key="15">
    <source>
        <dbReference type="HAMAP-Rule" id="MF_00605"/>
    </source>
</evidence>
<evidence type="ECO:0000313" key="19">
    <source>
        <dbReference type="Proteomes" id="UP001330434"/>
    </source>
</evidence>
<evidence type="ECO:0000256" key="6">
    <source>
        <dbReference type="ARBA" id="ARBA00014679"/>
    </source>
</evidence>
<sequence>MMPWKATVLTLFPEMFPGPLGHTLLGKALEKGIWELEAVDIRDFAQDKHQTVDDTCFGGGPGMVMRPDIVDAALSSVAQKSRDRVIYLSPRGRVFDQNLAHEFAHETKPFVFLCGRYEGIDQRVLDAWNVEEVSLGDFILTGGELAAMVMIEASVRLLPGVVGDQESLEEESFSSGLLEYPHYTRPRMWEGQDVPEILLSGHHENIRKWRLAESQRITQQKRPDLWKKYEERAI</sequence>
<comment type="similarity">
    <text evidence="3 15 16">Belongs to the RNA methyltransferase TrmD family.</text>
</comment>
<evidence type="ECO:0000256" key="9">
    <source>
        <dbReference type="ARBA" id="ARBA00022679"/>
    </source>
</evidence>
<dbReference type="NCBIfam" id="NF000648">
    <property type="entry name" value="PRK00026.1"/>
    <property type="match status" value="1"/>
</dbReference>
<evidence type="ECO:0000256" key="7">
    <source>
        <dbReference type="ARBA" id="ARBA00022490"/>
    </source>
</evidence>
<reference evidence="18 19" key="1">
    <citation type="journal article" date="2024" name="Environ. Microbiol.">
        <title>Novel evolutionary insights on the interactions of the Holosporales (Alphaproteobacteria) with eukaryotic hosts from comparative genomics.</title>
        <authorList>
            <person name="Giovannini M."/>
            <person name="Petroni G."/>
            <person name="Castelli M."/>
        </authorList>
    </citation>
    <scope>NUCLEOTIDE SEQUENCE [LARGE SCALE GENOMIC DNA]</scope>
    <source>
        <strain evidence="18 19">US_Bl 15I1</strain>
    </source>
</reference>
<name>A0ABZ2C6K7_9PROT</name>
<evidence type="ECO:0000256" key="11">
    <source>
        <dbReference type="ARBA" id="ARBA00022694"/>
    </source>
</evidence>